<dbReference type="Proteomes" id="UP001180020">
    <property type="component" value="Unassembled WGS sequence"/>
</dbReference>
<evidence type="ECO:0000313" key="2">
    <source>
        <dbReference type="Proteomes" id="UP001180020"/>
    </source>
</evidence>
<dbReference type="EMBL" id="JAUJYO010000020">
    <property type="protein sequence ID" value="KAK1286655.1"/>
    <property type="molecule type" value="Genomic_DNA"/>
</dbReference>
<accession>A0AAV9CDA4</accession>
<name>A0AAV9CDA4_ACOCL</name>
<dbReference type="AlphaFoldDB" id="A0AAV9CDA4"/>
<reference evidence="1" key="2">
    <citation type="submission" date="2023-06" db="EMBL/GenBank/DDBJ databases">
        <authorList>
            <person name="Ma L."/>
            <person name="Liu K.-W."/>
            <person name="Li Z."/>
            <person name="Hsiao Y.-Y."/>
            <person name="Qi Y."/>
            <person name="Fu T."/>
            <person name="Tang G."/>
            <person name="Zhang D."/>
            <person name="Sun W.-H."/>
            <person name="Liu D.-K."/>
            <person name="Li Y."/>
            <person name="Chen G.-Z."/>
            <person name="Liu X.-D."/>
            <person name="Liao X.-Y."/>
            <person name="Jiang Y.-T."/>
            <person name="Yu X."/>
            <person name="Hao Y."/>
            <person name="Huang J."/>
            <person name="Zhao X.-W."/>
            <person name="Ke S."/>
            <person name="Chen Y.-Y."/>
            <person name="Wu W.-L."/>
            <person name="Hsu J.-L."/>
            <person name="Lin Y.-F."/>
            <person name="Huang M.-D."/>
            <person name="Li C.-Y."/>
            <person name="Huang L."/>
            <person name="Wang Z.-W."/>
            <person name="Zhao X."/>
            <person name="Zhong W.-Y."/>
            <person name="Peng D.-H."/>
            <person name="Ahmad S."/>
            <person name="Lan S."/>
            <person name="Zhang J.-S."/>
            <person name="Tsai W.-C."/>
            <person name="Van De Peer Y."/>
            <person name="Liu Z.-J."/>
        </authorList>
    </citation>
    <scope>NUCLEOTIDE SEQUENCE</scope>
    <source>
        <strain evidence="1">CP</strain>
        <tissue evidence="1">Leaves</tissue>
    </source>
</reference>
<comment type="caution">
    <text evidence="1">The sequence shown here is derived from an EMBL/GenBank/DDBJ whole genome shotgun (WGS) entry which is preliminary data.</text>
</comment>
<organism evidence="1 2">
    <name type="scientific">Acorus calamus</name>
    <name type="common">Sweet flag</name>
    <dbReference type="NCBI Taxonomy" id="4465"/>
    <lineage>
        <taxon>Eukaryota</taxon>
        <taxon>Viridiplantae</taxon>
        <taxon>Streptophyta</taxon>
        <taxon>Embryophyta</taxon>
        <taxon>Tracheophyta</taxon>
        <taxon>Spermatophyta</taxon>
        <taxon>Magnoliopsida</taxon>
        <taxon>Liliopsida</taxon>
        <taxon>Acoraceae</taxon>
        <taxon>Acorus</taxon>
    </lineage>
</organism>
<protein>
    <recommendedName>
        <fullName evidence="3">Dihydrofolate reductase</fullName>
    </recommendedName>
</protein>
<evidence type="ECO:0000313" key="1">
    <source>
        <dbReference type="EMBL" id="KAK1286655.1"/>
    </source>
</evidence>
<sequence>MGHTLGDMDLLSTPTPDIADTFGVAMTEPTKSTHIVTWEPPQSNWAKSNSDGSLADDCGGYGALLRDASISINDVDEVFLVGGILVVPKVYAAFDDPEIFEVAPPFFMVDVQKAYGDASEYLKEGNSEQDRK</sequence>
<proteinExistence type="predicted"/>
<gene>
    <name evidence="1" type="ORF">QJS10_CPB20g00869</name>
</gene>
<reference evidence="1" key="1">
    <citation type="journal article" date="2023" name="Nat. Commun.">
        <title>Diploid and tetraploid genomes of Acorus and the evolution of monocots.</title>
        <authorList>
            <person name="Ma L."/>
            <person name="Liu K.W."/>
            <person name="Li Z."/>
            <person name="Hsiao Y.Y."/>
            <person name="Qi Y."/>
            <person name="Fu T."/>
            <person name="Tang G.D."/>
            <person name="Zhang D."/>
            <person name="Sun W.H."/>
            <person name="Liu D.K."/>
            <person name="Li Y."/>
            <person name="Chen G.Z."/>
            <person name="Liu X.D."/>
            <person name="Liao X.Y."/>
            <person name="Jiang Y.T."/>
            <person name="Yu X."/>
            <person name="Hao Y."/>
            <person name="Huang J."/>
            <person name="Zhao X.W."/>
            <person name="Ke S."/>
            <person name="Chen Y.Y."/>
            <person name="Wu W.L."/>
            <person name="Hsu J.L."/>
            <person name="Lin Y.F."/>
            <person name="Huang M.D."/>
            <person name="Li C.Y."/>
            <person name="Huang L."/>
            <person name="Wang Z.W."/>
            <person name="Zhao X."/>
            <person name="Zhong W.Y."/>
            <person name="Peng D.H."/>
            <person name="Ahmad S."/>
            <person name="Lan S."/>
            <person name="Zhang J.S."/>
            <person name="Tsai W.C."/>
            <person name="Van de Peer Y."/>
            <person name="Liu Z.J."/>
        </authorList>
    </citation>
    <scope>NUCLEOTIDE SEQUENCE</scope>
    <source>
        <strain evidence="1">CP</strain>
    </source>
</reference>
<evidence type="ECO:0008006" key="3">
    <source>
        <dbReference type="Google" id="ProtNLM"/>
    </source>
</evidence>
<keyword evidence="2" id="KW-1185">Reference proteome</keyword>